<dbReference type="AlphaFoldDB" id="A0A9D9IXP9"/>
<organism evidence="2 3">
    <name type="scientific">Candidatus Cryptobacteroides avistercoris</name>
    <dbReference type="NCBI Taxonomy" id="2840758"/>
    <lineage>
        <taxon>Bacteria</taxon>
        <taxon>Pseudomonadati</taxon>
        <taxon>Bacteroidota</taxon>
        <taxon>Bacteroidia</taxon>
        <taxon>Bacteroidales</taxon>
        <taxon>Candidatus Cryptobacteroides</taxon>
    </lineage>
</organism>
<evidence type="ECO:0000313" key="2">
    <source>
        <dbReference type="EMBL" id="MBO8479921.1"/>
    </source>
</evidence>
<evidence type="ECO:0000313" key="3">
    <source>
        <dbReference type="Proteomes" id="UP000823769"/>
    </source>
</evidence>
<dbReference type="Proteomes" id="UP000823769">
    <property type="component" value="Unassembled WGS sequence"/>
</dbReference>
<name>A0A9D9IXP9_9BACT</name>
<dbReference type="EMBL" id="JADILW010000034">
    <property type="protein sequence ID" value="MBO8479921.1"/>
    <property type="molecule type" value="Genomic_DNA"/>
</dbReference>
<comment type="caution">
    <text evidence="2">The sequence shown here is derived from an EMBL/GenBank/DDBJ whole genome shotgun (WGS) entry which is preliminary data.</text>
</comment>
<proteinExistence type="predicted"/>
<feature type="non-terminal residue" evidence="2">
    <location>
        <position position="1"/>
    </location>
</feature>
<feature type="compositionally biased region" description="Basic and acidic residues" evidence="1">
    <location>
        <begin position="396"/>
        <end position="409"/>
    </location>
</feature>
<protein>
    <submittedName>
        <fullName evidence="2">Uncharacterized protein</fullName>
    </submittedName>
</protein>
<reference evidence="2" key="2">
    <citation type="journal article" date="2021" name="PeerJ">
        <title>Extensive microbial diversity within the chicken gut microbiome revealed by metagenomics and culture.</title>
        <authorList>
            <person name="Gilroy R."/>
            <person name="Ravi A."/>
            <person name="Getino M."/>
            <person name="Pursley I."/>
            <person name="Horton D.L."/>
            <person name="Alikhan N.F."/>
            <person name="Baker D."/>
            <person name="Gharbi K."/>
            <person name="Hall N."/>
            <person name="Watson M."/>
            <person name="Adriaenssens E.M."/>
            <person name="Foster-Nyarko E."/>
            <person name="Jarju S."/>
            <person name="Secka A."/>
            <person name="Antonio M."/>
            <person name="Oren A."/>
            <person name="Chaudhuri R.R."/>
            <person name="La Ragione R."/>
            <person name="Hildebrand F."/>
            <person name="Pallen M.J."/>
        </authorList>
    </citation>
    <scope>NUCLEOTIDE SEQUENCE</scope>
    <source>
        <strain evidence="2">B3-1481</strain>
    </source>
</reference>
<feature type="region of interest" description="Disordered" evidence="1">
    <location>
        <begin position="393"/>
        <end position="427"/>
    </location>
</feature>
<gene>
    <name evidence="2" type="ORF">IAB76_02260</name>
</gene>
<sequence length="427" mass="48329">ALASAADSLLLAAGDSLAVADSLAAPPDTSRIGHLTGIGNVRIFRRDMQVRSDSVRFSELDSIARFYHNPIVWNEGNRQYTSDSLFVLVRDNAVDRANLMSNAFIAVREDSVHYDQIRSAEIMAYFDADAALRRFDALGGVSALFYLEENDELATVNKVESTMLSATMSEGELQTVYYFESPKSDAYPIVQLPPADAVLRGFSWQPDLRPESPESITTLTVRPSERRHYEAIERPVFEQTRFYFTGFMDELYAELEAAVQRKRMKERQRRLDEQRQAEADSLAMVDSLGVRSDSLAIADSLALSDSLAVADSLAAAAPEEEYMSERELRRALRIARRDARWAELDARDAARDAEKARRAEEKIRRREERQFRLQARQAARDLRLLQKYIERYQNQKARDERQQESKPAGERPPGIEAGGELPAPPES</sequence>
<reference evidence="2" key="1">
    <citation type="submission" date="2020-10" db="EMBL/GenBank/DDBJ databases">
        <authorList>
            <person name="Gilroy R."/>
        </authorList>
    </citation>
    <scope>NUCLEOTIDE SEQUENCE</scope>
    <source>
        <strain evidence="2">B3-1481</strain>
    </source>
</reference>
<accession>A0A9D9IXP9</accession>
<evidence type="ECO:0000256" key="1">
    <source>
        <dbReference type="SAM" id="MobiDB-lite"/>
    </source>
</evidence>